<evidence type="ECO:0000313" key="3">
    <source>
        <dbReference type="Proteomes" id="UP001293254"/>
    </source>
</evidence>
<accession>A0AAE1YAE4</accession>
<reference evidence="2" key="1">
    <citation type="submission" date="2020-06" db="EMBL/GenBank/DDBJ databases">
        <authorList>
            <person name="Li T."/>
            <person name="Hu X."/>
            <person name="Zhang T."/>
            <person name="Song X."/>
            <person name="Zhang H."/>
            <person name="Dai N."/>
            <person name="Sheng W."/>
            <person name="Hou X."/>
            <person name="Wei L."/>
        </authorList>
    </citation>
    <scope>NUCLEOTIDE SEQUENCE</scope>
    <source>
        <strain evidence="2">3651</strain>
        <tissue evidence="2">Leaf</tissue>
    </source>
</reference>
<keyword evidence="3" id="KW-1185">Reference proteome</keyword>
<dbReference type="PANTHER" id="PTHR37708:SF2">
    <property type="entry name" value="HOMEOBOX HOX-B3-LIKE PROTEIN"/>
    <property type="match status" value="1"/>
</dbReference>
<organism evidence="2 3">
    <name type="scientific">Sesamum alatum</name>
    <dbReference type="NCBI Taxonomy" id="300844"/>
    <lineage>
        <taxon>Eukaryota</taxon>
        <taxon>Viridiplantae</taxon>
        <taxon>Streptophyta</taxon>
        <taxon>Embryophyta</taxon>
        <taxon>Tracheophyta</taxon>
        <taxon>Spermatophyta</taxon>
        <taxon>Magnoliopsida</taxon>
        <taxon>eudicotyledons</taxon>
        <taxon>Gunneridae</taxon>
        <taxon>Pentapetalae</taxon>
        <taxon>asterids</taxon>
        <taxon>lamiids</taxon>
        <taxon>Lamiales</taxon>
        <taxon>Pedaliaceae</taxon>
        <taxon>Sesamum</taxon>
    </lineage>
</organism>
<evidence type="ECO:0000256" key="1">
    <source>
        <dbReference type="SAM" id="MobiDB-lite"/>
    </source>
</evidence>
<gene>
    <name evidence="2" type="ORF">Salat_1432700</name>
</gene>
<reference evidence="2" key="2">
    <citation type="journal article" date="2024" name="Plant">
        <title>Genomic evolution and insights into agronomic trait innovations of Sesamum species.</title>
        <authorList>
            <person name="Miao H."/>
            <person name="Wang L."/>
            <person name="Qu L."/>
            <person name="Liu H."/>
            <person name="Sun Y."/>
            <person name="Le M."/>
            <person name="Wang Q."/>
            <person name="Wei S."/>
            <person name="Zheng Y."/>
            <person name="Lin W."/>
            <person name="Duan Y."/>
            <person name="Cao H."/>
            <person name="Xiong S."/>
            <person name="Wang X."/>
            <person name="Wei L."/>
            <person name="Li C."/>
            <person name="Ma Q."/>
            <person name="Ju M."/>
            <person name="Zhao R."/>
            <person name="Li G."/>
            <person name="Mu C."/>
            <person name="Tian Q."/>
            <person name="Mei H."/>
            <person name="Zhang T."/>
            <person name="Gao T."/>
            <person name="Zhang H."/>
        </authorList>
    </citation>
    <scope>NUCLEOTIDE SEQUENCE</scope>
    <source>
        <strain evidence="2">3651</strain>
    </source>
</reference>
<sequence>MAETSGTLLLQNQTLHFLHAALDPKSLIPYQFPDSHEPQLLQLTTESFIMERGPRFKEYSDLRDRKLRMRNLTEQQTPEKELDLKVQNQNRSVLTPPKKQVKFNSNFTTPPRRPKAPSALAQSVPDFSSALRKENRKPVSALPPVAERSVTPPAGSSKSGGIYGKVGGGSKSANSAEKRSGGMMATKSYASMEELKGLGAAAQKEIGGRGTAKTVLGYRQF</sequence>
<feature type="region of interest" description="Disordered" evidence="1">
    <location>
        <begin position="86"/>
        <end position="184"/>
    </location>
</feature>
<dbReference type="Proteomes" id="UP001293254">
    <property type="component" value="Unassembled WGS sequence"/>
</dbReference>
<dbReference type="PANTHER" id="PTHR37708">
    <property type="entry name" value="HOMEOBOX HOX-B3-LIKE PROTEIN"/>
    <property type="match status" value="1"/>
</dbReference>
<name>A0AAE1YAE4_9LAMI</name>
<dbReference type="AlphaFoldDB" id="A0AAE1YAE4"/>
<dbReference type="EMBL" id="JACGWO010000005">
    <property type="protein sequence ID" value="KAK4426640.1"/>
    <property type="molecule type" value="Genomic_DNA"/>
</dbReference>
<proteinExistence type="predicted"/>
<comment type="caution">
    <text evidence="2">The sequence shown here is derived from an EMBL/GenBank/DDBJ whole genome shotgun (WGS) entry which is preliminary data.</text>
</comment>
<evidence type="ECO:0000313" key="2">
    <source>
        <dbReference type="EMBL" id="KAK4426640.1"/>
    </source>
</evidence>
<feature type="compositionally biased region" description="Gly residues" evidence="1">
    <location>
        <begin position="161"/>
        <end position="170"/>
    </location>
</feature>
<protein>
    <submittedName>
        <fullName evidence="2">Uncharacterized protein</fullName>
    </submittedName>
</protein>